<dbReference type="InterPro" id="IPR005490">
    <property type="entry name" value="LD_TPept_cat_dom"/>
</dbReference>
<dbReference type="PANTHER" id="PTHR38589:SF1">
    <property type="entry name" value="BLR0621 PROTEIN"/>
    <property type="match status" value="1"/>
</dbReference>
<organism evidence="2 3">
    <name type="scientific">Leptospira kobayashii</name>
    <dbReference type="NCBI Taxonomy" id="1917830"/>
    <lineage>
        <taxon>Bacteria</taxon>
        <taxon>Pseudomonadati</taxon>
        <taxon>Spirochaetota</taxon>
        <taxon>Spirochaetia</taxon>
        <taxon>Leptospirales</taxon>
        <taxon>Leptospiraceae</taxon>
        <taxon>Leptospira</taxon>
    </lineage>
</organism>
<sequence>MANGADKISDSDPKQLVFVIQEPNQTRGRIHFYELIDGEWVENLPSFLVSIGQTGMISSSLKQEGDGKTPTGDYPVLRVFGYDENPTLGFPYHRITKDDYWVDDVKSKYYNLHIKHKSKSKSIHPLLRADGFYRLMIVIEYNTVNPEKGRGSMIFIHPWEDLTKPTFGCIGVPFEKLKEMVFWLKFEKNPRIFISENKSEDNVTP</sequence>
<proteinExistence type="predicted"/>
<dbReference type="Pfam" id="PF03734">
    <property type="entry name" value="YkuD"/>
    <property type="match status" value="1"/>
</dbReference>
<reference evidence="2 3" key="1">
    <citation type="submission" date="2021-08" db="EMBL/GenBank/DDBJ databases">
        <title>Complete genome sequence of Leptospira kobayashii strain E30.</title>
        <authorList>
            <person name="Nakao R."/>
            <person name="Nakamura S."/>
            <person name="Masuzawa T."/>
            <person name="Koizumi N."/>
        </authorList>
    </citation>
    <scope>NUCLEOTIDE SEQUENCE [LARGE SCALE GENOMIC DNA]</scope>
    <source>
        <strain evidence="2 3">E30</strain>
    </source>
</reference>
<protein>
    <recommendedName>
        <fullName evidence="1">L,D-TPase catalytic domain-containing protein</fullName>
    </recommendedName>
</protein>
<name>A0ABM7UJ99_9LEPT</name>
<evidence type="ECO:0000313" key="3">
    <source>
        <dbReference type="Proteomes" id="UP000245263"/>
    </source>
</evidence>
<accession>A0ABM7UJ99</accession>
<dbReference type="Proteomes" id="UP000245263">
    <property type="component" value="Chromosome 1"/>
</dbReference>
<evidence type="ECO:0000313" key="2">
    <source>
        <dbReference type="EMBL" id="BDA78896.1"/>
    </source>
</evidence>
<gene>
    <name evidence="2" type="ORF">LPTSP3_g18260</name>
</gene>
<dbReference type="EMBL" id="AP025028">
    <property type="protein sequence ID" value="BDA78896.1"/>
    <property type="molecule type" value="Genomic_DNA"/>
</dbReference>
<dbReference type="PANTHER" id="PTHR38589">
    <property type="entry name" value="BLR0621 PROTEIN"/>
    <property type="match status" value="1"/>
</dbReference>
<keyword evidence="3" id="KW-1185">Reference proteome</keyword>
<evidence type="ECO:0000259" key="1">
    <source>
        <dbReference type="Pfam" id="PF03734"/>
    </source>
</evidence>
<feature type="domain" description="L,D-TPase catalytic" evidence="1">
    <location>
        <begin position="41"/>
        <end position="185"/>
    </location>
</feature>